<dbReference type="EMBL" id="BK015080">
    <property type="protein sequence ID" value="DAD90247.1"/>
    <property type="molecule type" value="Genomic_DNA"/>
</dbReference>
<sequence>MDESSISFNGKYWVATSTYTHSGDDSGWDTDIYKNS</sequence>
<name>A0A8S5N7B1_9CAUD</name>
<accession>A0A8S5N7B1</accession>
<protein>
    <submittedName>
        <fullName evidence="1">Uncharacterized protein</fullName>
    </submittedName>
</protein>
<reference evidence="1" key="1">
    <citation type="journal article" date="2021" name="Proc. Natl. Acad. Sci. U.S.A.">
        <title>A Catalog of Tens of Thousands of Viruses from Human Metagenomes Reveals Hidden Associations with Chronic Diseases.</title>
        <authorList>
            <person name="Tisza M.J."/>
            <person name="Buck C.B."/>
        </authorList>
    </citation>
    <scope>NUCLEOTIDE SEQUENCE</scope>
    <source>
        <strain evidence="1">Ct8ME27</strain>
    </source>
</reference>
<proteinExistence type="predicted"/>
<organism evidence="1">
    <name type="scientific">Myoviridae sp. ct8ME27</name>
    <dbReference type="NCBI Taxonomy" id="2826622"/>
    <lineage>
        <taxon>Viruses</taxon>
        <taxon>Duplodnaviria</taxon>
        <taxon>Heunggongvirae</taxon>
        <taxon>Uroviricota</taxon>
        <taxon>Caudoviricetes</taxon>
    </lineage>
</organism>
<evidence type="ECO:0000313" key="1">
    <source>
        <dbReference type="EMBL" id="DAD90247.1"/>
    </source>
</evidence>